<sequence>MIQTAWLSANKGYLRQILVCCAVSILPFVYGLVQTWPNLAIEEILKGEAGFAVDPEDIAVIVSMVTLGEFLMPILFGFVLVRLGRKTNMLLNALIYAVAWALIIFARSPFWLIAANFAAGLGCGIILIIGPIYMAEIADSKIRGALISVYITVIAIGQIFMTSVGIFISYFDMNLIALILSIVAFFCILIIAVESPSWHLIDNDEVKAEESFNYYWNTGEEADRPQAGEALAELKETVKLEMESSSSYLELFRTPSNIRASIIVITLSFFQGASGIVAVFTYGSTTLPRYDGFWKPYPTMALVSALNLVFNLVSIALIDKLGRRPLSIVSNAGDAIGTGIVAVYFFLEQNTEWDTTNIKWLPYIGMILYISSYGGAMAVIPHILVGELFPANVRYHASVVSVICIAGSCALFNYIYLGVSRAVGVAAMFAIFTVCSFAAAVFSWLYVFETKNMSLSEIQAIMTGRQRTGSRPSHELNDLS</sequence>
<feature type="transmembrane region" description="Helical" evidence="8">
    <location>
        <begin position="325"/>
        <end position="347"/>
    </location>
</feature>
<feature type="transmembrane region" description="Helical" evidence="8">
    <location>
        <begin position="12"/>
        <end position="33"/>
    </location>
</feature>
<feature type="transmembrane region" description="Helical" evidence="8">
    <location>
        <begin position="145"/>
        <end position="169"/>
    </location>
</feature>
<dbReference type="InterPro" id="IPR005829">
    <property type="entry name" value="Sugar_transporter_CS"/>
</dbReference>
<dbReference type="FunFam" id="1.20.1250.20:FF:000218">
    <property type="entry name" value="facilitated trehalose transporter Tret1"/>
    <property type="match status" value="1"/>
</dbReference>
<proteinExistence type="predicted"/>
<keyword evidence="3" id="KW-1003">Cell membrane</keyword>
<keyword evidence="7 8" id="KW-0472">Membrane</keyword>
<keyword evidence="4" id="KW-0762">Sugar transport</keyword>
<reference evidence="10" key="1">
    <citation type="submission" date="2021-12" db="EMBL/GenBank/DDBJ databases">
        <authorList>
            <person name="King R."/>
        </authorList>
    </citation>
    <scope>NUCLEOTIDE SEQUENCE</scope>
</reference>
<keyword evidence="5 8" id="KW-0812">Transmembrane</keyword>
<feature type="transmembrane region" description="Helical" evidence="8">
    <location>
        <begin position="88"/>
        <end position="106"/>
    </location>
</feature>
<feature type="domain" description="Major facilitator superfamily (MFS) profile" evidence="9">
    <location>
        <begin position="17"/>
        <end position="451"/>
    </location>
</feature>
<dbReference type="PANTHER" id="PTHR48021:SF46">
    <property type="entry name" value="MAJOR FACILITATOR SUPERFAMILY (MFS) PROFILE DOMAIN-CONTAINING PROTEIN"/>
    <property type="match status" value="1"/>
</dbReference>
<comment type="subcellular location">
    <subcellularLocation>
        <location evidence="1">Cell membrane</location>
        <topology evidence="1">Multi-pass membrane protein</topology>
    </subcellularLocation>
</comment>
<dbReference type="Proteomes" id="UP001152759">
    <property type="component" value="Chromosome 8"/>
</dbReference>
<dbReference type="GO" id="GO:0022857">
    <property type="term" value="F:transmembrane transporter activity"/>
    <property type="evidence" value="ECO:0007669"/>
    <property type="project" value="InterPro"/>
</dbReference>
<keyword evidence="2" id="KW-0813">Transport</keyword>
<feature type="transmembrane region" description="Helical" evidence="8">
    <location>
        <begin position="260"/>
        <end position="280"/>
    </location>
</feature>
<dbReference type="GO" id="GO:0005886">
    <property type="term" value="C:plasma membrane"/>
    <property type="evidence" value="ECO:0007669"/>
    <property type="project" value="UniProtKB-SubCell"/>
</dbReference>
<evidence type="ECO:0000256" key="4">
    <source>
        <dbReference type="ARBA" id="ARBA00022597"/>
    </source>
</evidence>
<feature type="transmembrane region" description="Helical" evidence="8">
    <location>
        <begin position="422"/>
        <end position="447"/>
    </location>
</feature>
<dbReference type="InterPro" id="IPR020846">
    <property type="entry name" value="MFS_dom"/>
</dbReference>
<dbReference type="Pfam" id="PF00083">
    <property type="entry name" value="Sugar_tr"/>
    <property type="match status" value="1"/>
</dbReference>
<evidence type="ECO:0000259" key="9">
    <source>
        <dbReference type="PROSITE" id="PS50850"/>
    </source>
</evidence>
<evidence type="ECO:0000313" key="10">
    <source>
        <dbReference type="EMBL" id="CAH0394924.1"/>
    </source>
</evidence>
<gene>
    <name evidence="10" type="ORF">BEMITA_LOCUS13171</name>
</gene>
<accession>A0A9P0AME5</accession>
<evidence type="ECO:0000313" key="11">
    <source>
        <dbReference type="Proteomes" id="UP001152759"/>
    </source>
</evidence>
<dbReference type="SUPFAM" id="SSF103473">
    <property type="entry name" value="MFS general substrate transporter"/>
    <property type="match status" value="1"/>
</dbReference>
<evidence type="ECO:0000256" key="5">
    <source>
        <dbReference type="ARBA" id="ARBA00022692"/>
    </source>
</evidence>
<dbReference type="PANTHER" id="PTHR48021">
    <property type="match status" value="1"/>
</dbReference>
<dbReference type="InterPro" id="IPR005828">
    <property type="entry name" value="MFS_sugar_transport-like"/>
</dbReference>
<organism evidence="10 11">
    <name type="scientific">Bemisia tabaci</name>
    <name type="common">Sweetpotato whitefly</name>
    <name type="synonym">Aleurodes tabaci</name>
    <dbReference type="NCBI Taxonomy" id="7038"/>
    <lineage>
        <taxon>Eukaryota</taxon>
        <taxon>Metazoa</taxon>
        <taxon>Ecdysozoa</taxon>
        <taxon>Arthropoda</taxon>
        <taxon>Hexapoda</taxon>
        <taxon>Insecta</taxon>
        <taxon>Pterygota</taxon>
        <taxon>Neoptera</taxon>
        <taxon>Paraneoptera</taxon>
        <taxon>Hemiptera</taxon>
        <taxon>Sternorrhyncha</taxon>
        <taxon>Aleyrodoidea</taxon>
        <taxon>Aleyrodidae</taxon>
        <taxon>Aleyrodinae</taxon>
        <taxon>Bemisia</taxon>
    </lineage>
</organism>
<dbReference type="Gene3D" id="1.20.1250.20">
    <property type="entry name" value="MFS general substrate transporter like domains"/>
    <property type="match status" value="1"/>
</dbReference>
<dbReference type="EMBL" id="OU963869">
    <property type="protein sequence ID" value="CAH0394924.1"/>
    <property type="molecule type" value="Genomic_DNA"/>
</dbReference>
<evidence type="ECO:0000256" key="7">
    <source>
        <dbReference type="ARBA" id="ARBA00023136"/>
    </source>
</evidence>
<feature type="transmembrane region" description="Helical" evidence="8">
    <location>
        <begin position="300"/>
        <end position="318"/>
    </location>
</feature>
<feature type="transmembrane region" description="Helical" evidence="8">
    <location>
        <begin position="175"/>
        <end position="193"/>
    </location>
</feature>
<evidence type="ECO:0000256" key="6">
    <source>
        <dbReference type="ARBA" id="ARBA00022989"/>
    </source>
</evidence>
<evidence type="ECO:0000256" key="3">
    <source>
        <dbReference type="ARBA" id="ARBA00022475"/>
    </source>
</evidence>
<dbReference type="PROSITE" id="PS00216">
    <property type="entry name" value="SUGAR_TRANSPORT_1"/>
    <property type="match status" value="1"/>
</dbReference>
<evidence type="ECO:0000256" key="8">
    <source>
        <dbReference type="SAM" id="Phobius"/>
    </source>
</evidence>
<dbReference type="AlphaFoldDB" id="A0A9P0AME5"/>
<keyword evidence="11" id="KW-1185">Reference proteome</keyword>
<keyword evidence="6 8" id="KW-1133">Transmembrane helix</keyword>
<feature type="transmembrane region" description="Helical" evidence="8">
    <location>
        <begin position="367"/>
        <end position="385"/>
    </location>
</feature>
<dbReference type="InterPro" id="IPR036259">
    <property type="entry name" value="MFS_trans_sf"/>
</dbReference>
<evidence type="ECO:0000256" key="2">
    <source>
        <dbReference type="ARBA" id="ARBA00022448"/>
    </source>
</evidence>
<name>A0A9P0AME5_BEMTA</name>
<dbReference type="PROSITE" id="PS50850">
    <property type="entry name" value="MFS"/>
    <property type="match status" value="1"/>
</dbReference>
<dbReference type="InterPro" id="IPR050549">
    <property type="entry name" value="MFS_Trehalose_Transporter"/>
</dbReference>
<evidence type="ECO:0000256" key="1">
    <source>
        <dbReference type="ARBA" id="ARBA00004651"/>
    </source>
</evidence>
<feature type="transmembrane region" description="Helical" evidence="8">
    <location>
        <begin position="58"/>
        <end position="81"/>
    </location>
</feature>
<protein>
    <recommendedName>
        <fullName evidence="9">Major facilitator superfamily (MFS) profile domain-containing protein</fullName>
    </recommendedName>
</protein>
<feature type="transmembrane region" description="Helical" evidence="8">
    <location>
        <begin position="112"/>
        <end position="133"/>
    </location>
</feature>
<feature type="transmembrane region" description="Helical" evidence="8">
    <location>
        <begin position="397"/>
        <end position="416"/>
    </location>
</feature>